<organism evidence="1 2">
    <name type="scientific">Georgenia wutianyii</name>
    <dbReference type="NCBI Taxonomy" id="2585135"/>
    <lineage>
        <taxon>Bacteria</taxon>
        <taxon>Bacillati</taxon>
        <taxon>Actinomycetota</taxon>
        <taxon>Actinomycetes</taxon>
        <taxon>Micrococcales</taxon>
        <taxon>Bogoriellaceae</taxon>
        <taxon>Georgenia</taxon>
    </lineage>
</organism>
<sequence length="144" mass="15797">MATRTNDPLVSFNFKVEIEGITVGDFAEVTGLGSTIESIDYREGGENTTVRKLPGKTTYSDIVLKRGTTKGDNTLYDWHREVVSGVVTLRSGSIIVTDRQGTEVLRYNFINAWPKEFKPADYNATASSVATESVTFAHEGLEIG</sequence>
<dbReference type="RefSeq" id="WP_139071621.1">
    <property type="nucleotide sequence ID" value="NZ_CP040899.1"/>
</dbReference>
<dbReference type="Pfam" id="PF06841">
    <property type="entry name" value="Phage_T4_gp19"/>
    <property type="match status" value="1"/>
</dbReference>
<evidence type="ECO:0000313" key="1">
    <source>
        <dbReference type="EMBL" id="QDB79386.1"/>
    </source>
</evidence>
<evidence type="ECO:0000313" key="2">
    <source>
        <dbReference type="Proteomes" id="UP000313948"/>
    </source>
</evidence>
<proteinExistence type="predicted"/>
<dbReference type="EMBL" id="CP040899">
    <property type="protein sequence ID" value="QDB79386.1"/>
    <property type="molecule type" value="Genomic_DNA"/>
</dbReference>
<keyword evidence="2" id="KW-1185">Reference proteome</keyword>
<accession>A0ABX5VNJ4</accession>
<dbReference type="NCBIfam" id="TIGR02241">
    <property type="entry name" value="conserved hypothetical phage tail region protein"/>
    <property type="match status" value="1"/>
</dbReference>
<gene>
    <name evidence="1" type="ORF">FE251_08390</name>
</gene>
<dbReference type="Proteomes" id="UP000313948">
    <property type="component" value="Chromosome"/>
</dbReference>
<dbReference type="InterPro" id="IPR010667">
    <property type="entry name" value="Phage_T4_Gp19"/>
</dbReference>
<name>A0ABX5VNJ4_9MICO</name>
<reference evidence="1 2" key="1">
    <citation type="submission" date="2019-05" db="EMBL/GenBank/DDBJ databases">
        <title>Georgenia *** sp. nov., and Georgenia *** sp. nov., isolated from the intestinal contents of plateau pika (Ochotona curzoniae) in the Qinghai-Tibet plateau of China.</title>
        <authorList>
            <person name="Tian Z."/>
        </authorList>
    </citation>
    <scope>NUCLEOTIDE SEQUENCE [LARGE SCALE GENOMIC DNA]</scope>
    <source>
        <strain evidence="1 2">Z294</strain>
    </source>
</reference>
<dbReference type="InterPro" id="IPR011747">
    <property type="entry name" value="CHP02241"/>
</dbReference>
<dbReference type="PANTHER" id="PTHR38009">
    <property type="entry name" value="CONSERVED HYPOTHETICAL PHAGE TAIL PROTEIN"/>
    <property type="match status" value="1"/>
</dbReference>
<protein>
    <submittedName>
        <fullName evidence="1">Phage tail protein</fullName>
    </submittedName>
</protein>
<dbReference type="PANTHER" id="PTHR38009:SF1">
    <property type="entry name" value="CONSERVED HYPOTHETICAL PHAGE TAIL PROTEIN"/>
    <property type="match status" value="1"/>
</dbReference>